<dbReference type="Pfam" id="PF02570">
    <property type="entry name" value="CbiC"/>
    <property type="match status" value="1"/>
</dbReference>
<dbReference type="RefSeq" id="WP_344327966.1">
    <property type="nucleotide sequence ID" value="NZ_BAAASZ010000037.1"/>
</dbReference>
<evidence type="ECO:0000256" key="4">
    <source>
        <dbReference type="ARBA" id="ARBA00023235"/>
    </source>
</evidence>
<evidence type="ECO:0000256" key="3">
    <source>
        <dbReference type="ARBA" id="ARBA00022573"/>
    </source>
</evidence>
<dbReference type="Proteomes" id="UP001501638">
    <property type="component" value="Unassembled WGS sequence"/>
</dbReference>
<dbReference type="SUPFAM" id="SSF63965">
    <property type="entry name" value="Precorrin-8X methylmutase CbiC/CobH"/>
    <property type="match status" value="1"/>
</dbReference>
<keyword evidence="4" id="KW-0413">Isomerase</keyword>
<dbReference type="InterPro" id="IPR036588">
    <property type="entry name" value="CobH/CbiC_sf"/>
</dbReference>
<proteinExistence type="inferred from homology"/>
<feature type="compositionally biased region" description="Low complexity" evidence="5">
    <location>
        <begin position="196"/>
        <end position="216"/>
    </location>
</feature>
<protein>
    <submittedName>
        <fullName evidence="7">Precorrin-8X methylmutase</fullName>
    </submittedName>
</protein>
<gene>
    <name evidence="7" type="ORF">GCM10010405_52910</name>
</gene>
<name>A0ABN3KNQ7_9ACTN</name>
<comment type="similarity">
    <text evidence="2">Belongs to the CobH/CbiC family.</text>
</comment>
<dbReference type="PANTHER" id="PTHR43588">
    <property type="entry name" value="COBALT-PRECORRIN-8 METHYLMUTASE"/>
    <property type="match status" value="1"/>
</dbReference>
<reference evidence="7 8" key="1">
    <citation type="journal article" date="2019" name="Int. J. Syst. Evol. Microbiol.">
        <title>The Global Catalogue of Microorganisms (GCM) 10K type strain sequencing project: providing services to taxonomists for standard genome sequencing and annotation.</title>
        <authorList>
            <consortium name="The Broad Institute Genomics Platform"/>
            <consortium name="The Broad Institute Genome Sequencing Center for Infectious Disease"/>
            <person name="Wu L."/>
            <person name="Ma J."/>
        </authorList>
    </citation>
    <scope>NUCLEOTIDE SEQUENCE [LARGE SCALE GENOMIC DNA]</scope>
    <source>
        <strain evidence="7 8">JCM 6305</strain>
    </source>
</reference>
<dbReference type="Gene3D" id="3.40.50.10230">
    <property type="entry name" value="Cobalamin biosynthesis CobH/CbiC, precorrin-8X methylmutase"/>
    <property type="match status" value="1"/>
</dbReference>
<evidence type="ECO:0000313" key="8">
    <source>
        <dbReference type="Proteomes" id="UP001501638"/>
    </source>
</evidence>
<evidence type="ECO:0000256" key="1">
    <source>
        <dbReference type="ARBA" id="ARBA00004953"/>
    </source>
</evidence>
<accession>A0ABN3KNQ7</accession>
<dbReference type="PANTHER" id="PTHR43588:SF1">
    <property type="entry name" value="COBALT-PRECORRIN-8 METHYLMUTASE"/>
    <property type="match status" value="1"/>
</dbReference>
<feature type="domain" description="Cobalamin biosynthesis precorrin-8X methylmutase CobH/CbiC" evidence="6">
    <location>
        <begin position="12"/>
        <end position="190"/>
    </location>
</feature>
<keyword evidence="8" id="KW-1185">Reference proteome</keyword>
<evidence type="ECO:0000256" key="5">
    <source>
        <dbReference type="SAM" id="MobiDB-lite"/>
    </source>
</evidence>
<keyword evidence="3" id="KW-0169">Cobalamin biosynthesis</keyword>
<feature type="region of interest" description="Disordered" evidence="5">
    <location>
        <begin position="196"/>
        <end position="224"/>
    </location>
</feature>
<comment type="pathway">
    <text evidence="1">Cofactor biosynthesis; adenosylcobalamin biosynthesis.</text>
</comment>
<evidence type="ECO:0000259" key="6">
    <source>
        <dbReference type="Pfam" id="PF02570"/>
    </source>
</evidence>
<evidence type="ECO:0000256" key="2">
    <source>
        <dbReference type="ARBA" id="ARBA00009774"/>
    </source>
</evidence>
<sequence length="224" mass="23049">MTPPTPRTVHPIEEESYRILRSRLDTSHLPPLTRAVVERVIHSSADLAYADDLVTDEEALRAAHTALHTGAPVVVDVEMVAAGITRRKTVCRLADASGGPGLTRSAHAIRLALEEVGPGAVWVIGCAPTALFELLALDADPALVIGLPVGFVGAAESKAALRASGLPAVSNVSEKGGSAVAAAALNALLYTPLDTSSHAPSHTSSHTAPASTARPSLSTAKETL</sequence>
<organism evidence="7 8">
    <name type="scientific">Streptomyces macrosporus</name>
    <dbReference type="NCBI Taxonomy" id="44032"/>
    <lineage>
        <taxon>Bacteria</taxon>
        <taxon>Bacillati</taxon>
        <taxon>Actinomycetota</taxon>
        <taxon>Actinomycetes</taxon>
        <taxon>Kitasatosporales</taxon>
        <taxon>Streptomycetaceae</taxon>
        <taxon>Streptomyces</taxon>
    </lineage>
</organism>
<comment type="caution">
    <text evidence="7">The sequence shown here is derived from an EMBL/GenBank/DDBJ whole genome shotgun (WGS) entry which is preliminary data.</text>
</comment>
<dbReference type="InterPro" id="IPR003722">
    <property type="entry name" value="Cbl_synth_CobH/CbiC"/>
</dbReference>
<evidence type="ECO:0000313" key="7">
    <source>
        <dbReference type="EMBL" id="GAA2461938.1"/>
    </source>
</evidence>
<dbReference type="EMBL" id="BAAASZ010000037">
    <property type="protein sequence ID" value="GAA2461938.1"/>
    <property type="molecule type" value="Genomic_DNA"/>
</dbReference>